<name>A0AAW2REX6_SESRA</name>
<organism evidence="1">
    <name type="scientific">Sesamum radiatum</name>
    <name type="common">Black benniseed</name>
    <dbReference type="NCBI Taxonomy" id="300843"/>
    <lineage>
        <taxon>Eukaryota</taxon>
        <taxon>Viridiplantae</taxon>
        <taxon>Streptophyta</taxon>
        <taxon>Embryophyta</taxon>
        <taxon>Tracheophyta</taxon>
        <taxon>Spermatophyta</taxon>
        <taxon>Magnoliopsida</taxon>
        <taxon>eudicotyledons</taxon>
        <taxon>Gunneridae</taxon>
        <taxon>Pentapetalae</taxon>
        <taxon>asterids</taxon>
        <taxon>lamiids</taxon>
        <taxon>Lamiales</taxon>
        <taxon>Pedaliaceae</taxon>
        <taxon>Sesamum</taxon>
    </lineage>
</organism>
<comment type="caution">
    <text evidence="1">The sequence shown here is derived from an EMBL/GenBank/DDBJ whole genome shotgun (WGS) entry which is preliminary data.</text>
</comment>
<sequence>MKVHILWTRAFLERIIGAVCGNTELKDVRFMEATNNRDSISSGRMVPLTSEDVRLMLTTSDVPLEKWERVSPSKNKLCSQAGTLLKKSCPSGHPHQKDVPSKSKRLGRSVAIKLCKLLPGRPLLRLDEGPPYLPLGP</sequence>
<dbReference type="EMBL" id="JACGWJ010000013">
    <property type="protein sequence ID" value="KAL0378383.1"/>
    <property type="molecule type" value="Genomic_DNA"/>
</dbReference>
<reference evidence="1" key="1">
    <citation type="submission" date="2020-06" db="EMBL/GenBank/DDBJ databases">
        <authorList>
            <person name="Li T."/>
            <person name="Hu X."/>
            <person name="Zhang T."/>
            <person name="Song X."/>
            <person name="Zhang H."/>
            <person name="Dai N."/>
            <person name="Sheng W."/>
            <person name="Hou X."/>
            <person name="Wei L."/>
        </authorList>
    </citation>
    <scope>NUCLEOTIDE SEQUENCE</scope>
    <source>
        <strain evidence="1">G02</strain>
        <tissue evidence="1">Leaf</tissue>
    </source>
</reference>
<dbReference type="AlphaFoldDB" id="A0AAW2REX6"/>
<evidence type="ECO:0000313" key="1">
    <source>
        <dbReference type="EMBL" id="KAL0378383.1"/>
    </source>
</evidence>
<gene>
    <name evidence="1" type="ORF">Sradi_3143800</name>
</gene>
<reference evidence="1" key="2">
    <citation type="journal article" date="2024" name="Plant">
        <title>Genomic evolution and insights into agronomic trait innovations of Sesamum species.</title>
        <authorList>
            <person name="Miao H."/>
            <person name="Wang L."/>
            <person name="Qu L."/>
            <person name="Liu H."/>
            <person name="Sun Y."/>
            <person name="Le M."/>
            <person name="Wang Q."/>
            <person name="Wei S."/>
            <person name="Zheng Y."/>
            <person name="Lin W."/>
            <person name="Duan Y."/>
            <person name="Cao H."/>
            <person name="Xiong S."/>
            <person name="Wang X."/>
            <person name="Wei L."/>
            <person name="Li C."/>
            <person name="Ma Q."/>
            <person name="Ju M."/>
            <person name="Zhao R."/>
            <person name="Li G."/>
            <person name="Mu C."/>
            <person name="Tian Q."/>
            <person name="Mei H."/>
            <person name="Zhang T."/>
            <person name="Gao T."/>
            <person name="Zhang H."/>
        </authorList>
    </citation>
    <scope>NUCLEOTIDE SEQUENCE</scope>
    <source>
        <strain evidence="1">G02</strain>
    </source>
</reference>
<protein>
    <submittedName>
        <fullName evidence="1">Uncharacterized protein</fullName>
    </submittedName>
</protein>
<proteinExistence type="predicted"/>
<accession>A0AAW2REX6</accession>